<name>X6N9A1_RETFI</name>
<dbReference type="SUPFAM" id="SSF51126">
    <property type="entry name" value="Pectin lyase-like"/>
    <property type="match status" value="1"/>
</dbReference>
<proteinExistence type="predicted"/>
<comment type="subcellular location">
    <subcellularLocation>
        <location evidence="1">Cell envelope</location>
    </subcellularLocation>
    <subcellularLocation>
        <location evidence="2">Cell outer membrane</location>
    </subcellularLocation>
    <subcellularLocation>
        <location evidence="3">Secreted</location>
    </subcellularLocation>
</comment>
<evidence type="ECO:0000256" key="5">
    <source>
        <dbReference type="ARBA" id="ARBA00022729"/>
    </source>
</evidence>
<evidence type="ECO:0000256" key="3">
    <source>
        <dbReference type="ARBA" id="ARBA00004613"/>
    </source>
</evidence>
<evidence type="ECO:0000256" key="7">
    <source>
        <dbReference type="ARBA" id="ARBA00023237"/>
    </source>
</evidence>
<gene>
    <name evidence="8" type="ORF">RFI_14715</name>
</gene>
<organism evidence="8 9">
    <name type="scientific">Reticulomyxa filosa</name>
    <dbReference type="NCBI Taxonomy" id="46433"/>
    <lineage>
        <taxon>Eukaryota</taxon>
        <taxon>Sar</taxon>
        <taxon>Rhizaria</taxon>
        <taxon>Retaria</taxon>
        <taxon>Foraminifera</taxon>
        <taxon>Monothalamids</taxon>
        <taxon>Reticulomyxidae</taxon>
        <taxon>Reticulomyxa</taxon>
    </lineage>
</organism>
<dbReference type="PANTHER" id="PTHR11319">
    <property type="entry name" value="G PROTEIN-COUPLED RECEPTOR-RELATED"/>
    <property type="match status" value="1"/>
</dbReference>
<dbReference type="Proteomes" id="UP000023152">
    <property type="component" value="Unassembled WGS sequence"/>
</dbReference>
<dbReference type="OrthoDB" id="2017446at2759"/>
<evidence type="ECO:0000313" key="8">
    <source>
        <dbReference type="EMBL" id="ETO22483.1"/>
    </source>
</evidence>
<sequence>MVQTSPNSSYFSGNIILLFSEENRFDELDNAGGDFYHYNDIETSVVWIDNSHFFNNWNTFAGGVLTVESAMDTFGLMSITNSRFTQNTVWKNGGVLHFHSSMHIAGMVNLTNHSLPSLSLIAGLRLYVDNCTFEENSATPDFPGQPIKFFFFFFPFNDGNVIGGGGALHLFVYHNTTGGKQVVSPPTPPDNSPMPLDHELYWINSQFQRNSVVNDNQNGGAVYLNYVLDAHNSTYINASFDNLPTLNYHILHIDNCDFSHHISKSNGGAFWFEYNERNNNQDFQNQLQLRRKITIENTTFLNNKAAFSAGAMYMQSGKAVLTLASCSFYNNSAKLQHGALWVLLNAGGNINFDQCTFIQNSVINGTGGALSFEIDMSINEQAEQRPVQTLRRTLLSTTRQLAQIPTGSPVTSPTVKFSPTAAPITTYAPTLAPTAREAQHFCPNITISSTIFANNSAVNGKGGAIFVGVYQDVRCINWITEQCTFASNYALYGGAVGIVRMNQSTYHTGN</sequence>
<keyword evidence="5" id="KW-0732">Signal</keyword>
<keyword evidence="6" id="KW-0472">Membrane</keyword>
<comment type="caution">
    <text evidence="8">The sequence shown here is derived from an EMBL/GenBank/DDBJ whole genome shotgun (WGS) entry which is preliminary data.</text>
</comment>
<dbReference type="InterPro" id="IPR011050">
    <property type="entry name" value="Pectin_lyase_fold/virulence"/>
</dbReference>
<evidence type="ECO:0000313" key="9">
    <source>
        <dbReference type="Proteomes" id="UP000023152"/>
    </source>
</evidence>
<keyword evidence="4" id="KW-0964">Secreted</keyword>
<keyword evidence="9" id="KW-1185">Reference proteome</keyword>
<evidence type="ECO:0000256" key="4">
    <source>
        <dbReference type="ARBA" id="ARBA00022525"/>
    </source>
</evidence>
<accession>X6N9A1</accession>
<reference evidence="8 9" key="1">
    <citation type="journal article" date="2013" name="Curr. Biol.">
        <title>The Genome of the Foraminiferan Reticulomyxa filosa.</title>
        <authorList>
            <person name="Glockner G."/>
            <person name="Hulsmann N."/>
            <person name="Schleicher M."/>
            <person name="Noegel A.A."/>
            <person name="Eichinger L."/>
            <person name="Gallinger C."/>
            <person name="Pawlowski J."/>
            <person name="Sierra R."/>
            <person name="Euteneuer U."/>
            <person name="Pillet L."/>
            <person name="Moustafa A."/>
            <person name="Platzer M."/>
            <person name="Groth M."/>
            <person name="Szafranski K."/>
            <person name="Schliwa M."/>
        </authorList>
    </citation>
    <scope>NUCLEOTIDE SEQUENCE [LARGE SCALE GENOMIC DNA]</scope>
</reference>
<protein>
    <submittedName>
        <fullName evidence="8">Adhesin-like protein</fullName>
    </submittedName>
</protein>
<dbReference type="GO" id="GO:0005576">
    <property type="term" value="C:extracellular region"/>
    <property type="evidence" value="ECO:0007669"/>
    <property type="project" value="UniProtKB-SubCell"/>
</dbReference>
<dbReference type="PANTHER" id="PTHR11319:SF35">
    <property type="entry name" value="OUTER MEMBRANE PROTEIN PMPC-RELATED"/>
    <property type="match status" value="1"/>
</dbReference>
<dbReference type="Pfam" id="PF02415">
    <property type="entry name" value="Chlam_PMP"/>
    <property type="match status" value="1"/>
</dbReference>
<evidence type="ECO:0000256" key="6">
    <source>
        <dbReference type="ARBA" id="ARBA00023136"/>
    </source>
</evidence>
<dbReference type="EMBL" id="ASPP01010695">
    <property type="protein sequence ID" value="ETO22483.1"/>
    <property type="molecule type" value="Genomic_DNA"/>
</dbReference>
<evidence type="ECO:0000256" key="1">
    <source>
        <dbReference type="ARBA" id="ARBA00004196"/>
    </source>
</evidence>
<evidence type="ECO:0000256" key="2">
    <source>
        <dbReference type="ARBA" id="ARBA00004442"/>
    </source>
</evidence>
<keyword evidence="7" id="KW-0998">Cell outer membrane</keyword>
<dbReference type="AlphaFoldDB" id="X6N9A1"/>
<dbReference type="InterPro" id="IPR003368">
    <property type="entry name" value="POMP_repeat"/>
</dbReference>